<dbReference type="Pfam" id="PF21553">
    <property type="entry name" value="Formyl_trans_C_2"/>
    <property type="match status" value="1"/>
</dbReference>
<feature type="domain" description="Methionyl-tRNA formyltransferase-like C-terminal" evidence="1">
    <location>
        <begin position="93"/>
        <end position="151"/>
    </location>
</feature>
<gene>
    <name evidence="2" type="ORF">ACFSW8_08710</name>
</gene>
<protein>
    <recommendedName>
        <fullName evidence="1">Methionyl-tRNA formyltransferase-like C-terminal domain-containing protein</fullName>
    </recommendedName>
</protein>
<dbReference type="EMBL" id="JBHUJB010000035">
    <property type="protein sequence ID" value="MFD2158976.1"/>
    <property type="molecule type" value="Genomic_DNA"/>
</dbReference>
<evidence type="ECO:0000313" key="2">
    <source>
        <dbReference type="EMBL" id="MFD2158976.1"/>
    </source>
</evidence>
<organism evidence="2 3">
    <name type="scientific">Rubritalea tangerina</name>
    <dbReference type="NCBI Taxonomy" id="430798"/>
    <lineage>
        <taxon>Bacteria</taxon>
        <taxon>Pseudomonadati</taxon>
        <taxon>Verrucomicrobiota</taxon>
        <taxon>Verrucomicrobiia</taxon>
        <taxon>Verrucomicrobiales</taxon>
        <taxon>Rubritaleaceae</taxon>
        <taxon>Rubritalea</taxon>
    </lineage>
</organism>
<dbReference type="Proteomes" id="UP001597389">
    <property type="component" value="Unassembled WGS sequence"/>
</dbReference>
<dbReference type="SUPFAM" id="SSF50486">
    <property type="entry name" value="FMT C-terminal domain-like"/>
    <property type="match status" value="1"/>
</dbReference>
<accession>A0ABW4ZAV0</accession>
<evidence type="ECO:0000313" key="3">
    <source>
        <dbReference type="Proteomes" id="UP001597389"/>
    </source>
</evidence>
<dbReference type="Gene3D" id="3.40.50.170">
    <property type="entry name" value="Formyl transferase, N-terminal domain"/>
    <property type="match status" value="1"/>
</dbReference>
<dbReference type="InterPro" id="IPR049355">
    <property type="entry name" value="Formyl_trans-like_C"/>
</dbReference>
<name>A0ABW4ZAV0_9BACT</name>
<dbReference type="RefSeq" id="WP_377177994.1">
    <property type="nucleotide sequence ID" value="NZ_JBHUJB010000035.1"/>
</dbReference>
<proteinExistence type="predicted"/>
<sequence>MTDVPYGRGGSPLQNLIVRGHRDTMMTALRMTNELDAGPVYMKRHLSLEGGSAEEIYIRAGMLSMEMVVSLVNDEPDPVVQEGEVTHFVRRTPQQSELPVEDMSLESVFDFIRMLDADGYPRAFKTIGGLKLEFSRSALREGKVEASVAISIDGENDNAND</sequence>
<keyword evidence="3" id="KW-1185">Reference proteome</keyword>
<dbReference type="InterPro" id="IPR011034">
    <property type="entry name" value="Formyl_transferase-like_C_sf"/>
</dbReference>
<reference evidence="3" key="1">
    <citation type="journal article" date="2019" name="Int. J. Syst. Evol. Microbiol.">
        <title>The Global Catalogue of Microorganisms (GCM) 10K type strain sequencing project: providing services to taxonomists for standard genome sequencing and annotation.</title>
        <authorList>
            <consortium name="The Broad Institute Genomics Platform"/>
            <consortium name="The Broad Institute Genome Sequencing Center for Infectious Disease"/>
            <person name="Wu L."/>
            <person name="Ma J."/>
        </authorList>
    </citation>
    <scope>NUCLEOTIDE SEQUENCE [LARGE SCALE GENOMIC DNA]</scope>
    <source>
        <strain evidence="3">CCUG 57942</strain>
    </source>
</reference>
<dbReference type="InterPro" id="IPR036477">
    <property type="entry name" value="Formyl_transf_N_sf"/>
</dbReference>
<comment type="caution">
    <text evidence="2">The sequence shown here is derived from an EMBL/GenBank/DDBJ whole genome shotgun (WGS) entry which is preliminary data.</text>
</comment>
<dbReference type="Gene3D" id="3.10.25.20">
    <property type="match status" value="1"/>
</dbReference>
<dbReference type="SUPFAM" id="SSF53328">
    <property type="entry name" value="Formyltransferase"/>
    <property type="match status" value="1"/>
</dbReference>
<evidence type="ECO:0000259" key="1">
    <source>
        <dbReference type="Pfam" id="PF21553"/>
    </source>
</evidence>